<dbReference type="Pfam" id="PF01478">
    <property type="entry name" value="Peptidase_A24"/>
    <property type="match status" value="1"/>
</dbReference>
<evidence type="ECO:0000256" key="2">
    <source>
        <dbReference type="SAM" id="Phobius"/>
    </source>
</evidence>
<dbReference type="RefSeq" id="WP_063737578.1">
    <property type="nucleotide sequence ID" value="NZ_BSRX01000051.1"/>
</dbReference>
<feature type="transmembrane region" description="Helical" evidence="2">
    <location>
        <begin position="57"/>
        <end position="74"/>
    </location>
</feature>
<name>A0A9W6PL74_9ACTN</name>
<feature type="transmembrane region" description="Helical" evidence="2">
    <location>
        <begin position="133"/>
        <end position="153"/>
    </location>
</feature>
<dbReference type="Proteomes" id="UP001165143">
    <property type="component" value="Unassembled WGS sequence"/>
</dbReference>
<keyword evidence="2" id="KW-0812">Transmembrane</keyword>
<reference evidence="4" key="1">
    <citation type="submission" date="2023-02" db="EMBL/GenBank/DDBJ databases">
        <title>Kitasatospora phosalacinea NBRC 14362.</title>
        <authorList>
            <person name="Ichikawa N."/>
            <person name="Sato H."/>
            <person name="Tonouchi N."/>
        </authorList>
    </citation>
    <scope>NUCLEOTIDE SEQUENCE</scope>
    <source>
        <strain evidence="4">NBRC 14362</strain>
    </source>
</reference>
<sequence>MLAAVVGAAVGLCAGVPLRAAATRYAVPPGEPRRSCLPTPYGRCPRHGERRVGPPPLSVEAVAAVLGAVLGAWAPGRWLPLLVWLALFGTVLGFVDAAVKRLPDALTLPLFLGTAVLVPLTDRDPAVWLRCALAAGGLGLLFLLMALLAPLGLGDAKLAPSLGAVLGLAGWRAVYGGLFYMWLVAGLWAVTLLVLRRAGRRSELAFGPAMLLGTLAALLAAAHR</sequence>
<dbReference type="GO" id="GO:0006465">
    <property type="term" value="P:signal peptide processing"/>
    <property type="evidence" value="ECO:0007669"/>
    <property type="project" value="TreeGrafter"/>
</dbReference>
<gene>
    <name evidence="4" type="ORF">Kpho01_64000</name>
</gene>
<accession>A0A9W6PL74</accession>
<feature type="domain" description="Prepilin type IV endopeptidase peptidase" evidence="3">
    <location>
        <begin position="85"/>
        <end position="189"/>
    </location>
</feature>
<feature type="transmembrane region" description="Helical" evidence="2">
    <location>
        <begin position="204"/>
        <end position="222"/>
    </location>
</feature>
<dbReference type="OrthoDB" id="3388265at2"/>
<dbReference type="GO" id="GO:0004190">
    <property type="term" value="F:aspartic-type endopeptidase activity"/>
    <property type="evidence" value="ECO:0007669"/>
    <property type="project" value="InterPro"/>
</dbReference>
<comment type="similarity">
    <text evidence="1">Belongs to the peptidase A24 family.</text>
</comment>
<feature type="transmembrane region" description="Helical" evidence="2">
    <location>
        <begin position="173"/>
        <end position="195"/>
    </location>
</feature>
<comment type="caution">
    <text evidence="4">The sequence shown here is derived from an EMBL/GenBank/DDBJ whole genome shotgun (WGS) entry which is preliminary data.</text>
</comment>
<dbReference type="EMBL" id="BSRX01000051">
    <property type="protein sequence ID" value="GLW58389.1"/>
    <property type="molecule type" value="Genomic_DNA"/>
</dbReference>
<organism evidence="4 5">
    <name type="scientific">Kitasatospora phosalacinea</name>
    <dbReference type="NCBI Taxonomy" id="2065"/>
    <lineage>
        <taxon>Bacteria</taxon>
        <taxon>Bacillati</taxon>
        <taxon>Actinomycetota</taxon>
        <taxon>Actinomycetes</taxon>
        <taxon>Kitasatosporales</taxon>
        <taxon>Streptomycetaceae</taxon>
        <taxon>Kitasatospora</taxon>
    </lineage>
</organism>
<dbReference type="PANTHER" id="PTHR30487">
    <property type="entry name" value="TYPE 4 PREPILIN-LIKE PROTEINS LEADER PEPTIDE-PROCESSING ENZYME"/>
    <property type="match status" value="1"/>
</dbReference>
<keyword evidence="2" id="KW-0472">Membrane</keyword>
<proteinExistence type="inferred from homology"/>
<protein>
    <recommendedName>
        <fullName evidence="3">Prepilin type IV endopeptidase peptidase domain-containing protein</fullName>
    </recommendedName>
</protein>
<feature type="transmembrane region" description="Helical" evidence="2">
    <location>
        <begin position="81"/>
        <end position="99"/>
    </location>
</feature>
<evidence type="ECO:0000313" key="4">
    <source>
        <dbReference type="EMBL" id="GLW58389.1"/>
    </source>
</evidence>
<dbReference type="InterPro" id="IPR000045">
    <property type="entry name" value="Prepilin_IV_endopep_pep"/>
</dbReference>
<evidence type="ECO:0000256" key="1">
    <source>
        <dbReference type="ARBA" id="ARBA00005801"/>
    </source>
</evidence>
<dbReference type="PANTHER" id="PTHR30487:SF0">
    <property type="entry name" value="PREPILIN LEADER PEPTIDASE_N-METHYLTRANSFERASE-RELATED"/>
    <property type="match status" value="1"/>
</dbReference>
<dbReference type="GO" id="GO:0005886">
    <property type="term" value="C:plasma membrane"/>
    <property type="evidence" value="ECO:0007669"/>
    <property type="project" value="TreeGrafter"/>
</dbReference>
<evidence type="ECO:0000313" key="5">
    <source>
        <dbReference type="Proteomes" id="UP001165143"/>
    </source>
</evidence>
<evidence type="ECO:0000259" key="3">
    <source>
        <dbReference type="Pfam" id="PF01478"/>
    </source>
</evidence>
<keyword evidence="2" id="KW-1133">Transmembrane helix</keyword>
<dbReference type="AlphaFoldDB" id="A0A9W6PL74"/>
<dbReference type="InterPro" id="IPR050882">
    <property type="entry name" value="Prepilin_peptidase/N-MTase"/>
</dbReference>